<evidence type="ECO:0000256" key="6">
    <source>
        <dbReference type="ARBA" id="ARBA00023015"/>
    </source>
</evidence>
<evidence type="ECO:0000256" key="7">
    <source>
        <dbReference type="ARBA" id="ARBA00023163"/>
    </source>
</evidence>
<dbReference type="Gene3D" id="3.30.160.60">
    <property type="entry name" value="Classic Zinc Finger"/>
    <property type="match status" value="6"/>
</dbReference>
<accession>A0ABP1S351</accession>
<keyword evidence="5" id="KW-0862">Zinc</keyword>
<evidence type="ECO:0000259" key="11">
    <source>
        <dbReference type="PROSITE" id="PS50157"/>
    </source>
</evidence>
<comment type="caution">
    <text evidence="12">The sequence shown here is derived from an EMBL/GenBank/DDBJ whole genome shotgun (WGS) entry which is preliminary data.</text>
</comment>
<dbReference type="SMART" id="SM00355">
    <property type="entry name" value="ZnF_C2H2"/>
    <property type="match status" value="12"/>
</dbReference>
<evidence type="ECO:0000256" key="8">
    <source>
        <dbReference type="ARBA" id="ARBA00023242"/>
    </source>
</evidence>
<dbReference type="SUPFAM" id="SSF57667">
    <property type="entry name" value="beta-beta-alpha zinc fingers"/>
    <property type="match status" value="5"/>
</dbReference>
<evidence type="ECO:0000313" key="12">
    <source>
        <dbReference type="EMBL" id="CAL8143042.1"/>
    </source>
</evidence>
<feature type="domain" description="C2H2-type" evidence="11">
    <location>
        <begin position="663"/>
        <end position="686"/>
    </location>
</feature>
<keyword evidence="6" id="KW-0805">Transcription regulation</keyword>
<feature type="compositionally biased region" description="Acidic residues" evidence="10">
    <location>
        <begin position="239"/>
        <end position="250"/>
    </location>
</feature>
<dbReference type="EMBL" id="CAXLJM020000151">
    <property type="protein sequence ID" value="CAL8143042.1"/>
    <property type="molecule type" value="Genomic_DNA"/>
</dbReference>
<dbReference type="PANTHER" id="PTHR47772">
    <property type="entry name" value="ZINC FINGER PROTEIN 200"/>
    <property type="match status" value="1"/>
</dbReference>
<organism evidence="12 13">
    <name type="scientific">Orchesella dallaii</name>
    <dbReference type="NCBI Taxonomy" id="48710"/>
    <lineage>
        <taxon>Eukaryota</taxon>
        <taxon>Metazoa</taxon>
        <taxon>Ecdysozoa</taxon>
        <taxon>Arthropoda</taxon>
        <taxon>Hexapoda</taxon>
        <taxon>Collembola</taxon>
        <taxon>Entomobryomorpha</taxon>
        <taxon>Entomobryoidea</taxon>
        <taxon>Orchesellidae</taxon>
        <taxon>Orchesellinae</taxon>
        <taxon>Orchesella</taxon>
    </lineage>
</organism>
<feature type="compositionally biased region" description="Basic and acidic residues" evidence="10">
    <location>
        <begin position="276"/>
        <end position="294"/>
    </location>
</feature>
<dbReference type="Pfam" id="PF00096">
    <property type="entry name" value="zf-C2H2"/>
    <property type="match status" value="3"/>
</dbReference>
<evidence type="ECO:0000256" key="2">
    <source>
        <dbReference type="ARBA" id="ARBA00022723"/>
    </source>
</evidence>
<name>A0ABP1S351_9HEXA</name>
<feature type="domain" description="C2H2-type" evidence="11">
    <location>
        <begin position="412"/>
        <end position="439"/>
    </location>
</feature>
<keyword evidence="13" id="KW-1185">Reference proteome</keyword>
<evidence type="ECO:0000256" key="5">
    <source>
        <dbReference type="ARBA" id="ARBA00022833"/>
    </source>
</evidence>
<dbReference type="PANTHER" id="PTHR47772:SF13">
    <property type="entry name" value="GASTRULA ZINC FINGER PROTEIN XLCGF49.1-LIKE-RELATED"/>
    <property type="match status" value="1"/>
</dbReference>
<feature type="region of interest" description="Disordered" evidence="10">
    <location>
        <begin position="188"/>
        <end position="320"/>
    </location>
</feature>
<feature type="domain" description="C2H2-type" evidence="11">
    <location>
        <begin position="382"/>
        <end position="410"/>
    </location>
</feature>
<keyword evidence="2" id="KW-0479">Metal-binding</keyword>
<dbReference type="InterPro" id="IPR050636">
    <property type="entry name" value="C2H2-ZF_domain-containing"/>
</dbReference>
<keyword evidence="8" id="KW-0539">Nucleus</keyword>
<evidence type="ECO:0000256" key="1">
    <source>
        <dbReference type="ARBA" id="ARBA00004123"/>
    </source>
</evidence>
<dbReference type="InterPro" id="IPR036236">
    <property type="entry name" value="Znf_C2H2_sf"/>
</dbReference>
<feature type="compositionally biased region" description="Basic residues" evidence="10">
    <location>
        <begin position="263"/>
        <end position="275"/>
    </location>
</feature>
<dbReference type="PROSITE" id="PS50157">
    <property type="entry name" value="ZINC_FINGER_C2H2_2"/>
    <property type="match status" value="8"/>
</dbReference>
<evidence type="ECO:0000256" key="4">
    <source>
        <dbReference type="ARBA" id="ARBA00022771"/>
    </source>
</evidence>
<dbReference type="Proteomes" id="UP001642540">
    <property type="component" value="Unassembled WGS sequence"/>
</dbReference>
<sequence length="762" mass="87723">METQSKMNLRNRTRKSDPPIEIDMDTKIVTSTSSEDVNVKHVCLFCFKDLGPGEETIEILEFVVPSPKKVLQIRLNDKEKNEASFELLCKLLNVSLSSQEEVVYFNREKSLPLCYKCQSLHQDMYQLQTQINELELHLLKRAELIKHIIRESDKKADYEVGSTRLKMLGLDLFRKKVISLQDNVEEFSDDKGGVLPKQSSTKPQKLAVKEEVPELNDEESSYLWVGDGSDIEDKSNELPDPECGEEDDGDPLYTPDDISKVGRGSRRGRTARKRVKTGDDTSECDKAEKPSRKERLIRRSRRGRPPKVERPPGEVVTPRKPKTSYKCHLCDEELLGYGLFKRHYAEMHPDEVRYTCKFCKLHFKALWDCRTHQRKHTGERPYTCDHCPNKFITQKCKTAHMKIYHGGNDKMFTCEHCGKTFQTDGALKIHLEVHSQAMIFCKSCSGTYKTIASFNKHNKTKHEGKAECTEPIINPDKKQLEELGVKEVKTRLVCHLCWTNLIGKLNFQQHFITEHPGQDPKQCKCGKKFSTYIDCRRHAIKHTEERNFVCDKCSHRFHTIRELNAHGKTHLPKQQDKSFICDECGMGFSNIAYLNVHRKKHTGERWVCEACGKSYSDKKGYILHKKSSHLNIRPHKCPTCPKSYTEKTQLTKHMRTHTKEKPFKCPLCDKRFPYTSSRARHVQEVHNKVTNRKSKSETLESTTPLPLINFAPIESVPNVNAETAESMNVVGNAEIPTIQPNLSIIVIRKVEETVALGEWTTI</sequence>
<feature type="domain" description="C2H2-type" evidence="11">
    <location>
        <begin position="606"/>
        <end position="634"/>
    </location>
</feature>
<feature type="domain" description="C2H2-type" evidence="11">
    <location>
        <begin position="354"/>
        <end position="381"/>
    </location>
</feature>
<feature type="domain" description="C2H2-type" evidence="11">
    <location>
        <begin position="579"/>
        <end position="606"/>
    </location>
</feature>
<gene>
    <name evidence="12" type="ORF">ODALV1_LOCUS29239</name>
</gene>
<evidence type="ECO:0000256" key="3">
    <source>
        <dbReference type="ARBA" id="ARBA00022737"/>
    </source>
</evidence>
<feature type="domain" description="C2H2-type" evidence="11">
    <location>
        <begin position="548"/>
        <end position="575"/>
    </location>
</feature>
<keyword evidence="4 9" id="KW-0863">Zinc-finger</keyword>
<comment type="subcellular location">
    <subcellularLocation>
        <location evidence="1">Nucleus</location>
    </subcellularLocation>
</comment>
<proteinExistence type="predicted"/>
<evidence type="ECO:0000256" key="10">
    <source>
        <dbReference type="SAM" id="MobiDB-lite"/>
    </source>
</evidence>
<dbReference type="PROSITE" id="PS00028">
    <property type="entry name" value="ZINC_FINGER_C2H2_1"/>
    <property type="match status" value="10"/>
</dbReference>
<dbReference type="InterPro" id="IPR013087">
    <property type="entry name" value="Znf_C2H2_type"/>
</dbReference>
<feature type="compositionally biased region" description="Basic residues" evidence="10">
    <location>
        <begin position="295"/>
        <end position="305"/>
    </location>
</feature>
<protein>
    <recommendedName>
        <fullName evidence="11">C2H2-type domain-containing protein</fullName>
    </recommendedName>
</protein>
<feature type="domain" description="C2H2-type" evidence="11">
    <location>
        <begin position="635"/>
        <end position="662"/>
    </location>
</feature>
<reference evidence="12 13" key="1">
    <citation type="submission" date="2024-08" db="EMBL/GenBank/DDBJ databases">
        <authorList>
            <person name="Cucini C."/>
            <person name="Frati F."/>
        </authorList>
    </citation>
    <scope>NUCLEOTIDE SEQUENCE [LARGE SCALE GENOMIC DNA]</scope>
</reference>
<keyword evidence="3" id="KW-0677">Repeat</keyword>
<evidence type="ECO:0000313" key="13">
    <source>
        <dbReference type="Proteomes" id="UP001642540"/>
    </source>
</evidence>
<keyword evidence="7" id="KW-0804">Transcription</keyword>
<evidence type="ECO:0000256" key="9">
    <source>
        <dbReference type="PROSITE-ProRule" id="PRU00042"/>
    </source>
</evidence>